<dbReference type="EMBL" id="CAJDKC010000004">
    <property type="protein sequence ID" value="CAD0358983.1"/>
    <property type="molecule type" value="Genomic_DNA"/>
</dbReference>
<evidence type="ECO:0000259" key="1">
    <source>
        <dbReference type="Pfam" id="PF01548"/>
    </source>
</evidence>
<evidence type="ECO:0000313" key="13">
    <source>
        <dbReference type="Proteomes" id="UP000587508"/>
    </source>
</evidence>
<dbReference type="EMBL" id="CAJDKC010000003">
    <property type="protein sequence ID" value="CAD0331648.1"/>
    <property type="molecule type" value="Genomic_DNA"/>
</dbReference>
<dbReference type="PANTHER" id="PTHR33055">
    <property type="entry name" value="TRANSPOSASE FOR INSERTION SEQUENCE ELEMENT IS1111A"/>
    <property type="match status" value="1"/>
</dbReference>
<sequence>MSGIGIDVCKHSLDVAVFRGQTRQFTNTAGGHRKLVDWLNTLSVRQVVLEATGGYELAALDALHHAALPVARVNAQRARNLANGLGLAKTDRLDAAMLACMAEKMELHQYVPLEPWQRDLGEHVRARRQLVDLLKTARQQLLQVAEKALRKLLQGNVNQLVRSVARLDKLIAGQLKTLLTEQPHLAALKTLKGVGPVLLAVLACRLPELGTLSGKQISRLVGVAPLSRDSGAMRGKRGIGGGRADIRQALYMAAMSSARHEPRLRDFYRALRARGKEGKVALVAVMRKMLVILNARVRDERAAMQPA</sequence>
<dbReference type="GO" id="GO:0003677">
    <property type="term" value="F:DNA binding"/>
    <property type="evidence" value="ECO:0007669"/>
    <property type="project" value="InterPro"/>
</dbReference>
<dbReference type="EMBL" id="CAJDKC010000005">
    <property type="protein sequence ID" value="CAD0363282.1"/>
    <property type="molecule type" value="Genomic_DNA"/>
</dbReference>
<dbReference type="EMBL" id="CAJDKC010000005">
    <property type="protein sequence ID" value="CAD0361670.1"/>
    <property type="molecule type" value="Genomic_DNA"/>
</dbReference>
<feature type="domain" description="Transposase IS116/IS110/IS902 C-terminal" evidence="2">
    <location>
        <begin position="187"/>
        <end position="269"/>
    </location>
</feature>
<evidence type="ECO:0000313" key="6">
    <source>
        <dbReference type="EMBL" id="CAD0326684.1"/>
    </source>
</evidence>
<dbReference type="InterPro" id="IPR047650">
    <property type="entry name" value="Transpos_IS110"/>
</dbReference>
<dbReference type="AlphaFoldDB" id="A0A6V7C3H7"/>
<evidence type="ECO:0000313" key="8">
    <source>
        <dbReference type="EMBL" id="CAD0331886.1"/>
    </source>
</evidence>
<dbReference type="Pfam" id="PF01548">
    <property type="entry name" value="DEDD_Tnp_IS110"/>
    <property type="match status" value="1"/>
</dbReference>
<dbReference type="PANTHER" id="PTHR33055:SF13">
    <property type="entry name" value="TRANSPOSASE"/>
    <property type="match status" value="1"/>
</dbReference>
<dbReference type="EMBL" id="CAJDKC010000003">
    <property type="protein sequence ID" value="CAD0309336.1"/>
    <property type="molecule type" value="Genomic_DNA"/>
</dbReference>
<dbReference type="EMBL" id="CAJDKC010000003">
    <property type="protein sequence ID" value="CAD0303105.1"/>
    <property type="molecule type" value="Genomic_DNA"/>
</dbReference>
<evidence type="ECO:0000313" key="11">
    <source>
        <dbReference type="EMBL" id="CAD0363282.1"/>
    </source>
</evidence>
<name>A0A6V7C3H7_9XANT</name>
<dbReference type="NCBIfam" id="NF033542">
    <property type="entry name" value="transpos_IS110"/>
    <property type="match status" value="1"/>
</dbReference>
<dbReference type="InterPro" id="IPR003346">
    <property type="entry name" value="Transposase_20"/>
</dbReference>
<dbReference type="Pfam" id="PF02371">
    <property type="entry name" value="Transposase_20"/>
    <property type="match status" value="1"/>
</dbReference>
<dbReference type="EMBL" id="CAJDKC010000003">
    <property type="protein sequence ID" value="CAD0331886.1"/>
    <property type="molecule type" value="Genomic_DNA"/>
</dbReference>
<feature type="domain" description="Transposase IS110-like N-terminal" evidence="1">
    <location>
        <begin position="4"/>
        <end position="144"/>
    </location>
</feature>
<dbReference type="EMBL" id="CAJDKC010000003">
    <property type="protein sequence ID" value="CAD0323075.1"/>
    <property type="molecule type" value="Genomic_DNA"/>
</dbReference>
<dbReference type="EMBL" id="CAJDKC010000003">
    <property type="protein sequence ID" value="CAD0331639.1"/>
    <property type="molecule type" value="Genomic_DNA"/>
</dbReference>
<evidence type="ECO:0000313" key="3">
    <source>
        <dbReference type="EMBL" id="CAD0303105.1"/>
    </source>
</evidence>
<dbReference type="Proteomes" id="UP000587508">
    <property type="component" value="Unassembled WGS sequence"/>
</dbReference>
<dbReference type="GO" id="GO:0006313">
    <property type="term" value="P:DNA transposition"/>
    <property type="evidence" value="ECO:0007669"/>
    <property type="project" value="InterPro"/>
</dbReference>
<dbReference type="GO" id="GO:0004803">
    <property type="term" value="F:transposase activity"/>
    <property type="evidence" value="ECO:0007669"/>
    <property type="project" value="InterPro"/>
</dbReference>
<dbReference type="EMBL" id="CAJDKC010000003">
    <property type="protein sequence ID" value="CAD0326694.1"/>
    <property type="molecule type" value="Genomic_DNA"/>
</dbReference>
<evidence type="ECO:0000313" key="12">
    <source>
        <dbReference type="EMBL" id="CAD0364512.1"/>
    </source>
</evidence>
<comment type="caution">
    <text evidence="4">The sequence shown here is derived from an EMBL/GenBank/DDBJ whole genome shotgun (WGS) entry which is preliminary data.</text>
</comment>
<gene>
    <name evidence="3" type="ORF">CFBP7900_01830</name>
    <name evidence="4" type="ORF">CFBP7900_06910</name>
    <name evidence="5" type="ORF">CFBP7900_14770</name>
    <name evidence="6" type="ORF">CFBP7900_16820</name>
    <name evidence="7" type="ORF">CFBP7900_19670</name>
    <name evidence="8" type="ORF">CFBP7900_19840</name>
    <name evidence="9" type="ORF">CFBP7900_30710</name>
    <name evidence="10" type="ORF">CFBP7900_35540</name>
    <name evidence="11" type="ORF">CFBP7900_39240</name>
    <name evidence="12" type="ORF">CFBP7900_42740</name>
</gene>
<dbReference type="EMBL" id="CAJDKC010000003">
    <property type="protein sequence ID" value="CAD0331897.1"/>
    <property type="molecule type" value="Genomic_DNA"/>
</dbReference>
<reference evidence="4 13" key="1">
    <citation type="submission" date="2020-07" db="EMBL/GenBank/DDBJ databases">
        <authorList>
            <person name="Pothier F. J."/>
        </authorList>
    </citation>
    <scope>NUCLEOTIDE SEQUENCE [LARGE SCALE GENOMIC DNA]</scope>
    <source>
        <strain evidence="4 13">CFBP 7900</strain>
    </source>
</reference>
<dbReference type="InterPro" id="IPR002525">
    <property type="entry name" value="Transp_IS110-like_N"/>
</dbReference>
<dbReference type="EMBL" id="CAJDKC010000005">
    <property type="protein sequence ID" value="CAD0361671.1"/>
    <property type="molecule type" value="Genomic_DNA"/>
</dbReference>
<dbReference type="EMBL" id="CAJDKC010000005">
    <property type="protein sequence ID" value="CAD0363285.1"/>
    <property type="molecule type" value="Genomic_DNA"/>
</dbReference>
<accession>A0A6V7C3H7</accession>
<proteinExistence type="predicted"/>
<dbReference type="EMBL" id="CAJDKC010000003">
    <property type="protein sequence ID" value="CAD0323066.1"/>
    <property type="molecule type" value="Genomic_DNA"/>
</dbReference>
<dbReference type="EMBL" id="CAJDKC010000003">
    <property type="protein sequence ID" value="CAD0326684.1"/>
    <property type="molecule type" value="Genomic_DNA"/>
</dbReference>
<organism evidence="4 13">
    <name type="scientific">Xanthomonas hortorum pv. carotae</name>
    <dbReference type="NCBI Taxonomy" id="487904"/>
    <lineage>
        <taxon>Bacteria</taxon>
        <taxon>Pseudomonadati</taxon>
        <taxon>Pseudomonadota</taxon>
        <taxon>Gammaproteobacteria</taxon>
        <taxon>Lysobacterales</taxon>
        <taxon>Lysobacteraceae</taxon>
        <taxon>Xanthomonas</taxon>
    </lineage>
</organism>
<dbReference type="EMBL" id="CAJDKC010000003">
    <property type="protein sequence ID" value="CAD0303114.1"/>
    <property type="molecule type" value="Genomic_DNA"/>
</dbReference>
<dbReference type="EMBL" id="CAJDKC010000004">
    <property type="protein sequence ID" value="CAD0358989.1"/>
    <property type="molecule type" value="Genomic_DNA"/>
</dbReference>
<evidence type="ECO:0000313" key="9">
    <source>
        <dbReference type="EMBL" id="CAD0358983.1"/>
    </source>
</evidence>
<evidence type="ECO:0000313" key="10">
    <source>
        <dbReference type="EMBL" id="CAD0361670.1"/>
    </source>
</evidence>
<dbReference type="RefSeq" id="WP_183086592.1">
    <property type="nucleotide sequence ID" value="NZ_CAJDKC010000003.1"/>
</dbReference>
<dbReference type="EMBL" id="CAJDKC010000005">
    <property type="protein sequence ID" value="CAD0364513.1"/>
    <property type="molecule type" value="Genomic_DNA"/>
</dbReference>
<evidence type="ECO:0000313" key="5">
    <source>
        <dbReference type="EMBL" id="CAD0323066.1"/>
    </source>
</evidence>
<evidence type="ECO:0000313" key="4">
    <source>
        <dbReference type="EMBL" id="CAD0309336.1"/>
    </source>
</evidence>
<protein>
    <submittedName>
        <fullName evidence="4">IS110 family transposase ISStma7</fullName>
    </submittedName>
</protein>
<evidence type="ECO:0000259" key="2">
    <source>
        <dbReference type="Pfam" id="PF02371"/>
    </source>
</evidence>
<evidence type="ECO:0000313" key="7">
    <source>
        <dbReference type="EMBL" id="CAD0331639.1"/>
    </source>
</evidence>
<dbReference type="EMBL" id="CAJDKC010000003">
    <property type="protein sequence ID" value="CAD0309327.1"/>
    <property type="molecule type" value="Genomic_DNA"/>
</dbReference>
<dbReference type="EMBL" id="CAJDKC010000005">
    <property type="protein sequence ID" value="CAD0364512.1"/>
    <property type="molecule type" value="Genomic_DNA"/>
</dbReference>